<dbReference type="Pfam" id="PF09365">
    <property type="entry name" value="DUF2461"/>
    <property type="match status" value="1"/>
</dbReference>
<sequence>MIPKENLEFLKDVKKNNNREWFLANKKRYEAYKKNYHQLAQQLLDAMVEKDPSLASMQVKDVVFRINRDIRFSKDKSPYKTNMAFWFSPGNKNWNQSGYYIHVEPGMSFIAGGFYQPEAPALKKIRKEIAFFHDELEEMLADKKFQSVFGDLDRTYTLKTTPKDYDKDHPAIELLKLKSFEASTKISDAELTDKHFVANMVEKLMLLKPMNAFFNRAVEAED</sequence>
<dbReference type="PANTHER" id="PTHR36452">
    <property type="entry name" value="CHROMOSOME 12, WHOLE GENOME SHOTGUN SEQUENCE"/>
    <property type="match status" value="1"/>
</dbReference>
<dbReference type="AlphaFoldDB" id="A0A1G5FUZ3"/>
<dbReference type="InterPro" id="IPR015996">
    <property type="entry name" value="UCP028451"/>
</dbReference>
<dbReference type="NCBIfam" id="TIGR02453">
    <property type="entry name" value="TIGR02453 family protein"/>
    <property type="match status" value="1"/>
</dbReference>
<evidence type="ECO:0000313" key="1">
    <source>
        <dbReference type="EMBL" id="SCY43046.1"/>
    </source>
</evidence>
<organism evidence="1 2">
    <name type="scientific">Flavobacterium caeni</name>
    <dbReference type="NCBI Taxonomy" id="490189"/>
    <lineage>
        <taxon>Bacteria</taxon>
        <taxon>Pseudomonadati</taxon>
        <taxon>Bacteroidota</taxon>
        <taxon>Flavobacteriia</taxon>
        <taxon>Flavobacteriales</taxon>
        <taxon>Flavobacteriaceae</taxon>
        <taxon>Flavobacterium</taxon>
    </lineage>
</organism>
<dbReference type="EMBL" id="FMVF01000005">
    <property type="protein sequence ID" value="SCY43046.1"/>
    <property type="molecule type" value="Genomic_DNA"/>
</dbReference>
<dbReference type="PIRSF" id="PIRSF028451">
    <property type="entry name" value="UCP028451"/>
    <property type="match status" value="1"/>
</dbReference>
<proteinExistence type="predicted"/>
<evidence type="ECO:0000313" key="2">
    <source>
        <dbReference type="Proteomes" id="UP000199354"/>
    </source>
</evidence>
<keyword evidence="2" id="KW-1185">Reference proteome</keyword>
<dbReference type="PANTHER" id="PTHR36452:SF1">
    <property type="entry name" value="DUF2461 DOMAIN-CONTAINING PROTEIN"/>
    <property type="match status" value="1"/>
</dbReference>
<reference evidence="1 2" key="1">
    <citation type="submission" date="2016-10" db="EMBL/GenBank/DDBJ databases">
        <authorList>
            <person name="de Groot N.N."/>
        </authorList>
    </citation>
    <scope>NUCLEOTIDE SEQUENCE [LARGE SCALE GENOMIC DNA]</scope>
    <source>
        <strain evidence="1 2">CGMCC 1.7031</strain>
    </source>
</reference>
<name>A0A1G5FUZ3_9FLAO</name>
<gene>
    <name evidence="1" type="ORF">SAMN02927903_01419</name>
</gene>
<dbReference type="STRING" id="490189.SAMN02927903_01419"/>
<dbReference type="Proteomes" id="UP000199354">
    <property type="component" value="Unassembled WGS sequence"/>
</dbReference>
<dbReference type="RefSeq" id="WP_091141589.1">
    <property type="nucleotide sequence ID" value="NZ_FMVF01000005.1"/>
</dbReference>
<dbReference type="InterPro" id="IPR012808">
    <property type="entry name" value="CHP02453"/>
</dbReference>
<protein>
    <submittedName>
        <fullName evidence="1">TIGR02453 family protein</fullName>
    </submittedName>
</protein>
<dbReference type="OrthoDB" id="9794241at2"/>
<accession>A0A1G5FUZ3</accession>